<dbReference type="InterPro" id="IPR027417">
    <property type="entry name" value="P-loop_NTPase"/>
</dbReference>
<evidence type="ECO:0000256" key="2">
    <source>
        <dbReference type="ARBA" id="ARBA00022840"/>
    </source>
</evidence>
<evidence type="ECO:0000256" key="1">
    <source>
        <dbReference type="ARBA" id="ARBA00022741"/>
    </source>
</evidence>
<dbReference type="EMBL" id="AP027080">
    <property type="protein sequence ID" value="BDU72975.1"/>
    <property type="molecule type" value="Genomic_DNA"/>
</dbReference>
<sequence>MCRNPGAGSGALGAPGGPDIISRMNVTAAARSFRDMEAPRLAQLLDAAAELGPCRDLGTLGPALFRVLQASLPVHRLALWLGDPEEIRPETVWTAELGEDGFLVQVEPHPGLVDLTRNLQTDLWIPGEACAGEGSGRLLRESGYRSWVLLPLRTPERLVGGLALASREPGAFGEAGPAYLVFLAKFVASFTLKILRLRQLDEANANLTRERDQQRVLLQITNELVEHRDPRDLFQAIASSLRERFAFDGIALVLVQEEADPLLRFLDYPTNRGHMQENQAFTVKNGPSQQAMDLRRALVFTRADLDAFEGPIPQVLVKGEGLAAMCCVPLVSRNRVMGVLSFLSRRADAFPATTVDLLSRVAAQVAIALDNAFAYEEIQTLRDQLAQENLYLQEEMDKDFGMEIVGRSPSLQKVLRQVETVAPSDATVLLLGETGTGKELMARAIHSLSPRAERGFVQINCASIPAGLVESELFGHEKGAFTGAIAPKTGRLELAHQGTLFLDEIGDLPLELQPKLLRALQERQFERVGGTRPRKVDLRLIAATNRDLTAMVEAREFRADLFYRLNVFPIRVPPLRERKEDIPTLVRYFTQKFAHRMHRPIESIPTRAMETLVAWDWPGNIRELENVIERSVILSRGRDLEIPFAELQAERPAPAPAETLEDADRAHILKALAATHGKVGGADGAAARLGMKRTTLQSRMRKLGI</sequence>
<dbReference type="SMART" id="SM00065">
    <property type="entry name" value="GAF"/>
    <property type="match status" value="2"/>
</dbReference>
<dbReference type="PROSITE" id="PS00675">
    <property type="entry name" value="SIGMA54_INTERACT_1"/>
    <property type="match status" value="1"/>
</dbReference>
<dbReference type="InterPro" id="IPR003593">
    <property type="entry name" value="AAA+_ATPase"/>
</dbReference>
<evidence type="ECO:0000256" key="3">
    <source>
        <dbReference type="ARBA" id="ARBA00023015"/>
    </source>
</evidence>
<evidence type="ECO:0000256" key="4">
    <source>
        <dbReference type="ARBA" id="ARBA00023125"/>
    </source>
</evidence>
<dbReference type="GO" id="GO:0043565">
    <property type="term" value="F:sequence-specific DNA binding"/>
    <property type="evidence" value="ECO:0007669"/>
    <property type="project" value="InterPro"/>
</dbReference>
<keyword evidence="1" id="KW-0547">Nucleotide-binding</keyword>
<dbReference type="Gene3D" id="3.40.50.300">
    <property type="entry name" value="P-loop containing nucleotide triphosphate hydrolases"/>
    <property type="match status" value="1"/>
</dbReference>
<keyword evidence="9" id="KW-1185">Reference proteome</keyword>
<evidence type="ECO:0000256" key="6">
    <source>
        <dbReference type="ARBA" id="ARBA00023163"/>
    </source>
</evidence>
<dbReference type="SUPFAM" id="SSF46689">
    <property type="entry name" value="Homeodomain-like"/>
    <property type="match status" value="1"/>
</dbReference>
<dbReference type="KEGG" id="msil:METEAL_21490"/>
<keyword evidence="2" id="KW-0067">ATP-binding</keyword>
<dbReference type="Gene3D" id="1.10.8.60">
    <property type="match status" value="1"/>
</dbReference>
<dbReference type="AlphaFoldDB" id="A0AA48GRN2"/>
<dbReference type="Gene3D" id="1.10.10.60">
    <property type="entry name" value="Homeodomain-like"/>
    <property type="match status" value="1"/>
</dbReference>
<dbReference type="Gene3D" id="3.30.450.40">
    <property type="match status" value="2"/>
</dbReference>
<dbReference type="Pfam" id="PF00158">
    <property type="entry name" value="Sigma54_activat"/>
    <property type="match status" value="1"/>
</dbReference>
<dbReference type="SUPFAM" id="SSF55781">
    <property type="entry name" value="GAF domain-like"/>
    <property type="match status" value="2"/>
</dbReference>
<keyword evidence="5" id="KW-0010">Activator</keyword>
<gene>
    <name evidence="8" type="ORF">METEAL_21490</name>
</gene>
<evidence type="ECO:0000259" key="7">
    <source>
        <dbReference type="PROSITE" id="PS50045"/>
    </source>
</evidence>
<dbReference type="PROSITE" id="PS00688">
    <property type="entry name" value="SIGMA54_INTERACT_3"/>
    <property type="match status" value="1"/>
</dbReference>
<dbReference type="PANTHER" id="PTHR32071:SF123">
    <property type="entry name" value="DNA-BINDING TRANSCRIPTIONAL ACTIVATOR HYFR-RELATED"/>
    <property type="match status" value="1"/>
</dbReference>
<accession>A0AA48GRN2</accession>
<dbReference type="CDD" id="cd00009">
    <property type="entry name" value="AAA"/>
    <property type="match status" value="1"/>
</dbReference>
<dbReference type="SMART" id="SM00382">
    <property type="entry name" value="AAA"/>
    <property type="match status" value="1"/>
</dbReference>
<dbReference type="RefSeq" id="WP_316411620.1">
    <property type="nucleotide sequence ID" value="NZ_AP027080.1"/>
</dbReference>
<protein>
    <submittedName>
        <fullName evidence="8">ATPase AAA</fullName>
    </submittedName>
</protein>
<organism evidence="8 9">
    <name type="scientific">Mesoterricola silvestris</name>
    <dbReference type="NCBI Taxonomy" id="2927979"/>
    <lineage>
        <taxon>Bacteria</taxon>
        <taxon>Pseudomonadati</taxon>
        <taxon>Acidobacteriota</taxon>
        <taxon>Holophagae</taxon>
        <taxon>Holophagales</taxon>
        <taxon>Holophagaceae</taxon>
        <taxon>Mesoterricola</taxon>
    </lineage>
</organism>
<dbReference type="PANTHER" id="PTHR32071">
    <property type="entry name" value="TRANSCRIPTIONAL REGULATORY PROTEIN"/>
    <property type="match status" value="1"/>
</dbReference>
<dbReference type="InterPro" id="IPR009057">
    <property type="entry name" value="Homeodomain-like_sf"/>
</dbReference>
<dbReference type="Pfam" id="PF02954">
    <property type="entry name" value="HTH_8"/>
    <property type="match status" value="1"/>
</dbReference>
<dbReference type="InterPro" id="IPR003018">
    <property type="entry name" value="GAF"/>
</dbReference>
<dbReference type="InterPro" id="IPR025662">
    <property type="entry name" value="Sigma_54_int_dom_ATP-bd_1"/>
</dbReference>
<evidence type="ECO:0000313" key="8">
    <source>
        <dbReference type="EMBL" id="BDU72975.1"/>
    </source>
</evidence>
<dbReference type="Proteomes" id="UP001238179">
    <property type="component" value="Chromosome"/>
</dbReference>
<dbReference type="InterPro" id="IPR002197">
    <property type="entry name" value="HTH_Fis"/>
</dbReference>
<reference evidence="9" key="1">
    <citation type="journal article" date="2023" name="Int. J. Syst. Evol. Microbiol.">
        <title>Mesoterricola silvestris gen. nov., sp. nov., Mesoterricola sediminis sp. nov., Geothrix oryzae sp. nov., Geothrix edaphica sp. nov., Geothrix rubra sp. nov., and Geothrix limicola sp. nov., six novel members of Acidobacteriota isolated from soils.</title>
        <authorList>
            <person name="Itoh H."/>
            <person name="Sugisawa Y."/>
            <person name="Mise K."/>
            <person name="Xu Z."/>
            <person name="Kuniyasu M."/>
            <person name="Ushijima N."/>
            <person name="Kawano K."/>
            <person name="Kobayashi E."/>
            <person name="Shiratori Y."/>
            <person name="Masuda Y."/>
            <person name="Senoo K."/>
        </authorList>
    </citation>
    <scope>NUCLEOTIDE SEQUENCE [LARGE SCALE GENOMIC DNA]</scope>
    <source>
        <strain evidence="9">W79</strain>
    </source>
</reference>
<evidence type="ECO:0000256" key="5">
    <source>
        <dbReference type="ARBA" id="ARBA00023159"/>
    </source>
</evidence>
<dbReference type="InterPro" id="IPR025944">
    <property type="entry name" value="Sigma_54_int_dom_CS"/>
</dbReference>
<name>A0AA48GRN2_9BACT</name>
<dbReference type="Pfam" id="PF25601">
    <property type="entry name" value="AAA_lid_14"/>
    <property type="match status" value="1"/>
</dbReference>
<evidence type="ECO:0000313" key="9">
    <source>
        <dbReference type="Proteomes" id="UP001238179"/>
    </source>
</evidence>
<dbReference type="SUPFAM" id="SSF52540">
    <property type="entry name" value="P-loop containing nucleoside triphosphate hydrolases"/>
    <property type="match status" value="1"/>
</dbReference>
<dbReference type="InterPro" id="IPR058031">
    <property type="entry name" value="AAA_lid_NorR"/>
</dbReference>
<dbReference type="GO" id="GO:0006355">
    <property type="term" value="P:regulation of DNA-templated transcription"/>
    <property type="evidence" value="ECO:0007669"/>
    <property type="project" value="InterPro"/>
</dbReference>
<dbReference type="PROSITE" id="PS50045">
    <property type="entry name" value="SIGMA54_INTERACT_4"/>
    <property type="match status" value="1"/>
</dbReference>
<keyword evidence="6" id="KW-0804">Transcription</keyword>
<keyword evidence="4" id="KW-0238">DNA-binding</keyword>
<proteinExistence type="predicted"/>
<feature type="domain" description="Sigma-54 factor interaction" evidence="7">
    <location>
        <begin position="404"/>
        <end position="633"/>
    </location>
</feature>
<dbReference type="InterPro" id="IPR029016">
    <property type="entry name" value="GAF-like_dom_sf"/>
</dbReference>
<dbReference type="GO" id="GO:0005524">
    <property type="term" value="F:ATP binding"/>
    <property type="evidence" value="ECO:0007669"/>
    <property type="project" value="UniProtKB-KW"/>
</dbReference>
<dbReference type="InterPro" id="IPR002078">
    <property type="entry name" value="Sigma_54_int"/>
</dbReference>
<dbReference type="FunFam" id="1.10.8.60:FF:000014">
    <property type="entry name" value="DNA-binding transcriptional regulator NtrC"/>
    <property type="match status" value="1"/>
</dbReference>
<keyword evidence="3" id="KW-0805">Transcription regulation</keyword>
<dbReference type="FunFam" id="3.40.50.300:FF:000006">
    <property type="entry name" value="DNA-binding transcriptional regulator NtrC"/>
    <property type="match status" value="1"/>
</dbReference>
<dbReference type="Pfam" id="PF13185">
    <property type="entry name" value="GAF_2"/>
    <property type="match status" value="1"/>
</dbReference>